<dbReference type="EMBL" id="FMAU01000001">
    <property type="protein sequence ID" value="SCB78633.1"/>
    <property type="molecule type" value="Genomic_DNA"/>
</dbReference>
<reference evidence="3" key="1">
    <citation type="submission" date="2016-08" db="EMBL/GenBank/DDBJ databases">
        <authorList>
            <person name="Varghese N."/>
            <person name="Submissions Spin"/>
        </authorList>
    </citation>
    <scope>NUCLEOTIDE SEQUENCE [LARGE SCALE GENOMIC DNA]</scope>
    <source>
        <strain evidence="3">SGD-1123</strain>
    </source>
</reference>
<feature type="signal peptide" evidence="1">
    <location>
        <begin position="1"/>
        <end position="21"/>
    </location>
</feature>
<sequence length="132" mass="15203">MKKIKILFSLTIFFFSYYQRADATTLTEADTELCDTLKYALISSLREPIDQAVEIIYKEDKRAPDGLTWAAYQTEILKIKQIFGAGGDYDITLLVKPYYRGHITYGEDIIIVRSDGKLVGYKHVKTYPKVDF</sequence>
<dbReference type="Pfam" id="PF13027">
    <property type="entry name" value="DUF3888"/>
    <property type="match status" value="1"/>
</dbReference>
<proteinExistence type="predicted"/>
<dbReference type="AlphaFoldDB" id="A0A0V8HKP3"/>
<dbReference type="Proteomes" id="UP000181997">
    <property type="component" value="Unassembled WGS sequence"/>
</dbReference>
<organism evidence="2 3">
    <name type="scientific">[Bacillus] enclensis</name>
    <dbReference type="NCBI Taxonomy" id="1402860"/>
    <lineage>
        <taxon>Bacteria</taxon>
        <taxon>Bacillati</taxon>
        <taxon>Bacillota</taxon>
        <taxon>Bacilli</taxon>
        <taxon>Bacillales</taxon>
        <taxon>Bacillaceae</taxon>
        <taxon>Rossellomorea</taxon>
    </lineage>
</organism>
<dbReference type="InterPro" id="IPR024984">
    <property type="entry name" value="DUF3888"/>
</dbReference>
<protein>
    <recommendedName>
        <fullName evidence="4">DUF3888 domain-containing protein</fullName>
    </recommendedName>
</protein>
<dbReference type="OrthoDB" id="2924893at2"/>
<evidence type="ECO:0000313" key="3">
    <source>
        <dbReference type="Proteomes" id="UP000181997"/>
    </source>
</evidence>
<feature type="chain" id="PRO_5039581258" description="DUF3888 domain-containing protein" evidence="1">
    <location>
        <begin position="22"/>
        <end position="132"/>
    </location>
</feature>
<name>A0A0V8HKP3_9BACI</name>
<gene>
    <name evidence="2" type="ORF">GA0061094_0488</name>
</gene>
<keyword evidence="3" id="KW-1185">Reference proteome</keyword>
<evidence type="ECO:0000256" key="1">
    <source>
        <dbReference type="SAM" id="SignalP"/>
    </source>
</evidence>
<dbReference type="RefSeq" id="WP_058297376.1">
    <property type="nucleotide sequence ID" value="NZ_FMAU01000001.1"/>
</dbReference>
<accession>A0A0V8HKP3</accession>
<evidence type="ECO:0008006" key="4">
    <source>
        <dbReference type="Google" id="ProtNLM"/>
    </source>
</evidence>
<keyword evidence="1" id="KW-0732">Signal</keyword>
<evidence type="ECO:0000313" key="2">
    <source>
        <dbReference type="EMBL" id="SCB78633.1"/>
    </source>
</evidence>